<evidence type="ECO:0000313" key="2">
    <source>
        <dbReference type="EMBL" id="JAD43272.1"/>
    </source>
</evidence>
<reference evidence="2" key="2">
    <citation type="journal article" date="2015" name="Data Brief">
        <title>Shoot transcriptome of the giant reed, Arundo donax.</title>
        <authorList>
            <person name="Barrero R.A."/>
            <person name="Guerrero F.D."/>
            <person name="Moolhuijzen P."/>
            <person name="Goolsby J.A."/>
            <person name="Tidwell J."/>
            <person name="Bellgard S.E."/>
            <person name="Bellgard M.I."/>
        </authorList>
    </citation>
    <scope>NUCLEOTIDE SEQUENCE</scope>
    <source>
        <tissue evidence="2">Shoot tissue taken approximately 20 cm above the soil surface</tissue>
    </source>
</reference>
<proteinExistence type="predicted"/>
<name>A0A0A9A891_ARUDO</name>
<sequence>MKTLMVASLETSGRISQRPSRRCWSWGGCSGQERRVLGRWHWTPCSWARPRRWHRCPRGGAKRKMVETMKLDAGGGRPQAPRTGAAEASGLSPARRRQ</sequence>
<reference evidence="2" key="1">
    <citation type="submission" date="2014-09" db="EMBL/GenBank/DDBJ databases">
        <authorList>
            <person name="Magalhaes I.L.F."/>
            <person name="Oliveira U."/>
            <person name="Santos F.R."/>
            <person name="Vidigal T.H.D.A."/>
            <person name="Brescovit A.D."/>
            <person name="Santos A.J."/>
        </authorList>
    </citation>
    <scope>NUCLEOTIDE SEQUENCE</scope>
    <source>
        <tissue evidence="2">Shoot tissue taken approximately 20 cm above the soil surface</tissue>
    </source>
</reference>
<accession>A0A0A9A891</accession>
<evidence type="ECO:0000256" key="1">
    <source>
        <dbReference type="SAM" id="MobiDB-lite"/>
    </source>
</evidence>
<dbReference type="EMBL" id="GBRH01254623">
    <property type="protein sequence ID" value="JAD43272.1"/>
    <property type="molecule type" value="Transcribed_RNA"/>
</dbReference>
<dbReference type="AlphaFoldDB" id="A0A0A9A891"/>
<feature type="region of interest" description="Disordered" evidence="1">
    <location>
        <begin position="71"/>
        <end position="98"/>
    </location>
</feature>
<organism evidence="2">
    <name type="scientific">Arundo donax</name>
    <name type="common">Giant reed</name>
    <name type="synonym">Donax arundinaceus</name>
    <dbReference type="NCBI Taxonomy" id="35708"/>
    <lineage>
        <taxon>Eukaryota</taxon>
        <taxon>Viridiplantae</taxon>
        <taxon>Streptophyta</taxon>
        <taxon>Embryophyta</taxon>
        <taxon>Tracheophyta</taxon>
        <taxon>Spermatophyta</taxon>
        <taxon>Magnoliopsida</taxon>
        <taxon>Liliopsida</taxon>
        <taxon>Poales</taxon>
        <taxon>Poaceae</taxon>
        <taxon>PACMAD clade</taxon>
        <taxon>Arundinoideae</taxon>
        <taxon>Arundineae</taxon>
        <taxon>Arundo</taxon>
    </lineage>
</organism>
<protein>
    <submittedName>
        <fullName evidence="2">Uncharacterized protein</fullName>
    </submittedName>
</protein>